<dbReference type="InterPro" id="IPR050487">
    <property type="entry name" value="FtsQ_DivIB"/>
</dbReference>
<organism evidence="10 11">
    <name type="scientific">Clostridium isatidis</name>
    <dbReference type="NCBI Taxonomy" id="182773"/>
    <lineage>
        <taxon>Bacteria</taxon>
        <taxon>Bacillati</taxon>
        <taxon>Bacillota</taxon>
        <taxon>Clostridia</taxon>
        <taxon>Eubacteriales</taxon>
        <taxon>Clostridiaceae</taxon>
        <taxon>Clostridium</taxon>
    </lineage>
</organism>
<keyword evidence="5 8" id="KW-1133">Transmembrane helix</keyword>
<keyword evidence="11" id="KW-1185">Reference proteome</keyword>
<evidence type="ECO:0000313" key="10">
    <source>
        <dbReference type="EMBL" id="ASW42656.1"/>
    </source>
</evidence>
<sequence>MSNSSSFIQKRKRKKTIKKLTLGLFVIIVGIIIFVYKAPIFNLKTINVKGLVTLTNESIQEMLKYEIGQNIFTIDYRDMENTLKENPYIKNVKIAKSSINSLSIEIEENKIGFYSIRENTIFTINNEGTIVEEVTTIGDKNLINIEGIDLYDKSIGDKILDDKNISQILDEFYRMEEAIQEYYQISKLNLENVDNIICYIGDVKIILGNKNDLQEKMNFALNILEQEIISKGYTKGYIDLSFDGSPVMKVEG</sequence>
<evidence type="ECO:0000256" key="6">
    <source>
        <dbReference type="ARBA" id="ARBA00023136"/>
    </source>
</evidence>
<feature type="transmembrane region" description="Helical" evidence="8">
    <location>
        <begin position="20"/>
        <end position="38"/>
    </location>
</feature>
<dbReference type="PANTHER" id="PTHR37820">
    <property type="entry name" value="CELL DIVISION PROTEIN DIVIB"/>
    <property type="match status" value="1"/>
</dbReference>
<dbReference type="RefSeq" id="WP_119864792.1">
    <property type="nucleotide sequence ID" value="NZ_CP016786.1"/>
</dbReference>
<dbReference type="InterPro" id="IPR005548">
    <property type="entry name" value="Cell_div_FtsQ/DivIB_C"/>
</dbReference>
<feature type="domain" description="POTRA" evidence="9">
    <location>
        <begin position="41"/>
        <end position="109"/>
    </location>
</feature>
<dbReference type="KEGG" id="cia:BEN51_03925"/>
<evidence type="ECO:0000256" key="8">
    <source>
        <dbReference type="SAM" id="Phobius"/>
    </source>
</evidence>
<dbReference type="AlphaFoldDB" id="A0A343JAU8"/>
<evidence type="ECO:0000256" key="2">
    <source>
        <dbReference type="ARBA" id="ARBA00022475"/>
    </source>
</evidence>
<evidence type="ECO:0000256" key="1">
    <source>
        <dbReference type="ARBA" id="ARBA00004370"/>
    </source>
</evidence>
<dbReference type="Gene3D" id="3.10.20.310">
    <property type="entry name" value="membrane protein fhac"/>
    <property type="match status" value="1"/>
</dbReference>
<dbReference type="PANTHER" id="PTHR37820:SF1">
    <property type="entry name" value="CELL DIVISION PROTEIN FTSQ"/>
    <property type="match status" value="1"/>
</dbReference>
<gene>
    <name evidence="10" type="ORF">BEN51_03925</name>
</gene>
<evidence type="ECO:0000256" key="5">
    <source>
        <dbReference type="ARBA" id="ARBA00022989"/>
    </source>
</evidence>
<dbReference type="InterPro" id="IPR034746">
    <property type="entry name" value="POTRA"/>
</dbReference>
<dbReference type="GO" id="GO:0005886">
    <property type="term" value="C:plasma membrane"/>
    <property type="evidence" value="ECO:0007669"/>
    <property type="project" value="TreeGrafter"/>
</dbReference>
<evidence type="ECO:0000256" key="7">
    <source>
        <dbReference type="ARBA" id="ARBA00023306"/>
    </source>
</evidence>
<dbReference type="PROSITE" id="PS51779">
    <property type="entry name" value="POTRA"/>
    <property type="match status" value="1"/>
</dbReference>
<dbReference type="GO" id="GO:0051301">
    <property type="term" value="P:cell division"/>
    <property type="evidence" value="ECO:0007669"/>
    <property type="project" value="UniProtKB-KW"/>
</dbReference>
<keyword evidence="3 10" id="KW-0132">Cell division</keyword>
<comment type="subcellular location">
    <subcellularLocation>
        <location evidence="1">Membrane</location>
    </subcellularLocation>
</comment>
<evidence type="ECO:0000256" key="4">
    <source>
        <dbReference type="ARBA" id="ARBA00022692"/>
    </source>
</evidence>
<accession>A0A343JAU8</accession>
<dbReference type="InterPro" id="IPR013685">
    <property type="entry name" value="POTRA_FtsQ_type"/>
</dbReference>
<dbReference type="Proteomes" id="UP000264883">
    <property type="component" value="Chromosome"/>
</dbReference>
<proteinExistence type="predicted"/>
<dbReference type="EMBL" id="CP016786">
    <property type="protein sequence ID" value="ASW42656.1"/>
    <property type="molecule type" value="Genomic_DNA"/>
</dbReference>
<name>A0A343JAU8_9CLOT</name>
<keyword evidence="7" id="KW-0131">Cell cycle</keyword>
<evidence type="ECO:0000256" key="3">
    <source>
        <dbReference type="ARBA" id="ARBA00022618"/>
    </source>
</evidence>
<reference evidence="10 11" key="1">
    <citation type="submission" date="2016-08" db="EMBL/GenBank/DDBJ databases">
        <title>Complete Genome Sequence Of The Indigo Reducing Clostridium isatidis DSM15098.</title>
        <authorList>
            <person name="Little G.T."/>
            <person name="Minton N.P."/>
        </authorList>
    </citation>
    <scope>NUCLEOTIDE SEQUENCE [LARGE SCALE GENOMIC DNA]</scope>
    <source>
        <strain evidence="10 11">DSM 15098</strain>
    </source>
</reference>
<protein>
    <submittedName>
        <fullName evidence="10">Cell division protein FtsQ</fullName>
    </submittedName>
</protein>
<keyword evidence="2" id="KW-1003">Cell membrane</keyword>
<evidence type="ECO:0000313" key="11">
    <source>
        <dbReference type="Proteomes" id="UP000264883"/>
    </source>
</evidence>
<dbReference type="Pfam" id="PF03799">
    <property type="entry name" value="FtsQ_DivIB_C"/>
    <property type="match status" value="1"/>
</dbReference>
<dbReference type="Pfam" id="PF08478">
    <property type="entry name" value="POTRA_1"/>
    <property type="match status" value="1"/>
</dbReference>
<keyword evidence="4 8" id="KW-0812">Transmembrane</keyword>
<keyword evidence="6 8" id="KW-0472">Membrane</keyword>
<evidence type="ECO:0000259" key="9">
    <source>
        <dbReference type="PROSITE" id="PS51779"/>
    </source>
</evidence>
<dbReference type="OrthoDB" id="1953902at2"/>